<keyword evidence="2" id="KW-0472">Membrane</keyword>
<keyword evidence="2" id="KW-0812">Transmembrane</keyword>
<name>A0A074WRU1_9PEZI</name>
<sequence>ILAEMPNLVHAIATLIKCIAFYVAMCGLRVLVVDALKVDLGPTAKAFMEGSQNHFKAPTFQAQGGNWSNDDLGQEKREV</sequence>
<dbReference type="Proteomes" id="UP000027730">
    <property type="component" value="Unassembled WGS sequence"/>
</dbReference>
<feature type="non-terminal residue" evidence="3">
    <location>
        <position position="1"/>
    </location>
</feature>
<feature type="compositionally biased region" description="Polar residues" evidence="1">
    <location>
        <begin position="57"/>
        <end position="71"/>
    </location>
</feature>
<proteinExistence type="predicted"/>
<evidence type="ECO:0000313" key="4">
    <source>
        <dbReference type="Proteomes" id="UP000027730"/>
    </source>
</evidence>
<dbReference type="OrthoDB" id="3901005at2759"/>
<gene>
    <name evidence="3" type="ORF">M436DRAFT_48420</name>
</gene>
<organism evidence="3 4">
    <name type="scientific">Aureobasidium namibiae CBS 147.97</name>
    <dbReference type="NCBI Taxonomy" id="1043004"/>
    <lineage>
        <taxon>Eukaryota</taxon>
        <taxon>Fungi</taxon>
        <taxon>Dikarya</taxon>
        <taxon>Ascomycota</taxon>
        <taxon>Pezizomycotina</taxon>
        <taxon>Dothideomycetes</taxon>
        <taxon>Dothideomycetidae</taxon>
        <taxon>Dothideales</taxon>
        <taxon>Saccotheciaceae</taxon>
        <taxon>Aureobasidium</taxon>
    </lineage>
</organism>
<reference evidence="3 4" key="1">
    <citation type="journal article" date="2014" name="BMC Genomics">
        <title>Genome sequencing of four Aureobasidium pullulans varieties: biotechnological potential, stress tolerance, and description of new species.</title>
        <authorList>
            <person name="Gostin Ar C."/>
            <person name="Ohm R.A."/>
            <person name="Kogej T."/>
            <person name="Sonjak S."/>
            <person name="Turk M."/>
            <person name="Zajc J."/>
            <person name="Zalar P."/>
            <person name="Grube M."/>
            <person name="Sun H."/>
            <person name="Han J."/>
            <person name="Sharma A."/>
            <person name="Chiniquy J."/>
            <person name="Ngan C.Y."/>
            <person name="Lipzen A."/>
            <person name="Barry K."/>
            <person name="Grigoriev I.V."/>
            <person name="Gunde-Cimerman N."/>
        </authorList>
    </citation>
    <scope>NUCLEOTIDE SEQUENCE [LARGE SCALE GENOMIC DNA]</scope>
    <source>
        <strain evidence="3 4">CBS 147.97</strain>
    </source>
</reference>
<protein>
    <submittedName>
        <fullName evidence="3">Uncharacterized protein</fullName>
    </submittedName>
</protein>
<dbReference type="GeneID" id="25410869"/>
<dbReference type="AlphaFoldDB" id="A0A074WRU1"/>
<feature type="region of interest" description="Disordered" evidence="1">
    <location>
        <begin position="57"/>
        <end position="79"/>
    </location>
</feature>
<evidence type="ECO:0000256" key="1">
    <source>
        <dbReference type="SAM" id="MobiDB-lite"/>
    </source>
</evidence>
<evidence type="ECO:0000313" key="3">
    <source>
        <dbReference type="EMBL" id="KEQ72427.1"/>
    </source>
</evidence>
<accession>A0A074WRU1</accession>
<dbReference type="EMBL" id="KL584711">
    <property type="protein sequence ID" value="KEQ72427.1"/>
    <property type="molecule type" value="Genomic_DNA"/>
</dbReference>
<evidence type="ECO:0000256" key="2">
    <source>
        <dbReference type="SAM" id="Phobius"/>
    </source>
</evidence>
<keyword evidence="4" id="KW-1185">Reference proteome</keyword>
<feature type="transmembrane region" description="Helical" evidence="2">
    <location>
        <begin position="12"/>
        <end position="32"/>
    </location>
</feature>
<keyword evidence="2" id="KW-1133">Transmembrane helix</keyword>
<dbReference type="RefSeq" id="XP_013426580.1">
    <property type="nucleotide sequence ID" value="XM_013571126.1"/>
</dbReference>
<dbReference type="HOGENOM" id="CLU_2612401_0_0_1"/>